<dbReference type="GO" id="GO:0005768">
    <property type="term" value="C:endosome"/>
    <property type="evidence" value="ECO:0007669"/>
    <property type="project" value="TreeGrafter"/>
</dbReference>
<dbReference type="PROSITE" id="PS50195">
    <property type="entry name" value="PX"/>
    <property type="match status" value="1"/>
</dbReference>
<dbReference type="SUPFAM" id="SSF64268">
    <property type="entry name" value="PX domain"/>
    <property type="match status" value="1"/>
</dbReference>
<evidence type="ECO:0000259" key="2">
    <source>
        <dbReference type="PROSITE" id="PS50195"/>
    </source>
</evidence>
<dbReference type="SMART" id="SM00312">
    <property type="entry name" value="PX"/>
    <property type="match status" value="1"/>
</dbReference>
<proteinExistence type="predicted"/>
<dbReference type="InterPro" id="IPR001683">
    <property type="entry name" value="PX_dom"/>
</dbReference>
<dbReference type="STRING" id="312017.I7M7V2"/>
<dbReference type="Proteomes" id="UP000009168">
    <property type="component" value="Unassembled WGS sequence"/>
</dbReference>
<dbReference type="PANTHER" id="PTHR10555">
    <property type="entry name" value="SORTING NEXIN"/>
    <property type="match status" value="1"/>
</dbReference>
<dbReference type="eggNOG" id="KOG2273">
    <property type="taxonomic scope" value="Eukaryota"/>
</dbReference>
<feature type="domain" description="PX" evidence="2">
    <location>
        <begin position="275"/>
        <end position="393"/>
    </location>
</feature>
<accession>I7M7V2</accession>
<dbReference type="Pfam" id="PF00787">
    <property type="entry name" value="PX"/>
    <property type="match status" value="1"/>
</dbReference>
<evidence type="ECO:0000256" key="1">
    <source>
        <dbReference type="SAM" id="Coils"/>
    </source>
</evidence>
<dbReference type="AlphaFoldDB" id="I7M7V2"/>
<dbReference type="KEGG" id="tet:TTHERM_00127270"/>
<reference evidence="4" key="1">
    <citation type="journal article" date="2006" name="PLoS Biol.">
        <title>Macronuclear genome sequence of the ciliate Tetrahymena thermophila, a model eukaryote.</title>
        <authorList>
            <person name="Eisen J.A."/>
            <person name="Coyne R.S."/>
            <person name="Wu M."/>
            <person name="Wu D."/>
            <person name="Thiagarajan M."/>
            <person name="Wortman J.R."/>
            <person name="Badger J.H."/>
            <person name="Ren Q."/>
            <person name="Amedeo P."/>
            <person name="Jones K.M."/>
            <person name="Tallon L.J."/>
            <person name="Delcher A.L."/>
            <person name="Salzberg S.L."/>
            <person name="Silva J.C."/>
            <person name="Haas B.J."/>
            <person name="Majoros W.H."/>
            <person name="Farzad M."/>
            <person name="Carlton J.M."/>
            <person name="Smith R.K. Jr."/>
            <person name="Garg J."/>
            <person name="Pearlman R.E."/>
            <person name="Karrer K.M."/>
            <person name="Sun L."/>
            <person name="Manning G."/>
            <person name="Elde N.C."/>
            <person name="Turkewitz A.P."/>
            <person name="Asai D.J."/>
            <person name="Wilkes D.E."/>
            <person name="Wang Y."/>
            <person name="Cai H."/>
            <person name="Collins K."/>
            <person name="Stewart B.A."/>
            <person name="Lee S.R."/>
            <person name="Wilamowska K."/>
            <person name="Weinberg Z."/>
            <person name="Ruzzo W.L."/>
            <person name="Wloga D."/>
            <person name="Gaertig J."/>
            <person name="Frankel J."/>
            <person name="Tsao C.-C."/>
            <person name="Gorovsky M.A."/>
            <person name="Keeling P.J."/>
            <person name="Waller R.F."/>
            <person name="Patron N.J."/>
            <person name="Cherry J.M."/>
            <person name="Stover N.A."/>
            <person name="Krieger C.J."/>
            <person name="del Toro C."/>
            <person name="Ryder H.F."/>
            <person name="Williamson S.C."/>
            <person name="Barbeau R.A."/>
            <person name="Hamilton E.P."/>
            <person name="Orias E."/>
        </authorList>
    </citation>
    <scope>NUCLEOTIDE SEQUENCE [LARGE SCALE GENOMIC DNA]</scope>
    <source>
        <strain evidence="4">SB210</strain>
    </source>
</reference>
<evidence type="ECO:0000313" key="4">
    <source>
        <dbReference type="Proteomes" id="UP000009168"/>
    </source>
</evidence>
<dbReference type="GeneID" id="7834244"/>
<dbReference type="EMBL" id="GG662699">
    <property type="protein sequence ID" value="EAR96062.2"/>
    <property type="molecule type" value="Genomic_DNA"/>
</dbReference>
<organism evidence="3 4">
    <name type="scientific">Tetrahymena thermophila (strain SB210)</name>
    <dbReference type="NCBI Taxonomy" id="312017"/>
    <lineage>
        <taxon>Eukaryota</taxon>
        <taxon>Sar</taxon>
        <taxon>Alveolata</taxon>
        <taxon>Ciliophora</taxon>
        <taxon>Intramacronucleata</taxon>
        <taxon>Oligohymenophorea</taxon>
        <taxon>Hymenostomatida</taxon>
        <taxon>Tetrahymenina</taxon>
        <taxon>Tetrahymenidae</taxon>
        <taxon>Tetrahymena</taxon>
    </lineage>
</organism>
<dbReference type="GO" id="GO:0035091">
    <property type="term" value="F:phosphatidylinositol binding"/>
    <property type="evidence" value="ECO:0007669"/>
    <property type="project" value="InterPro"/>
</dbReference>
<gene>
    <name evidence="3" type="ORF">TTHERM_00127270</name>
</gene>
<dbReference type="InParanoid" id="I7M7V2"/>
<keyword evidence="1" id="KW-0175">Coiled coil</keyword>
<sequence length="666" mass="78816">MDFSKSYQEGVKSKVYQKEADLLEQDDIDHIFSQSAYASIGNSFVQVNSVQNSAIQHQFDAEIIQNPKLSFDKEQLNNSDQVQQEKNDNIQIEEKARESIHSNIINLLDSGEEVQINQNMDLYSFENYGENEIDKKFLENKRIENANKEIIENNINNLLEYVPDNAEDQQNSQFFDIQAQTTALSAKMLLESSIQSNNQLQIASNNQPEIQKGSQQIQLQKQGSSNSQKNLISSLHQNIIFEDDEEQESERDNKSMQLYKERDQIIAIDKSLMTNRIIIVCEPELITEGYITTYKLYRVKSKIQQYSGFDSEVLRRFSDFEWLYNELVNKYGGYLIPLLPEKNILTKFNIETADFTKDRQKNLEFFLQKLLDHQKLQTVPELKLFLFAKNEVFSLVKGEAESQKTIEQKYQNVIGSVKNYFQQSIVPFFGYSQEKGQEIVREQTELDKDLNNYEAYIQNLAQKMHNFLKVYECHFSVMDEELKYLNELNTHYSKYIESTQKEIKISNRHQQLNLQSEAYNQQEKSNLINQKLINLKEDYIFKWRNQFQPQLEVWYKNCIAAQEALNRRKEIIITIVNHSKRIQELNLQNKKNNNQRDTEMDILYNNLVKNQQKLENINKILVTEIKEYDENQQQQFEQMINLFIEIEKDFHYKQNEIYHGREPNII</sequence>
<dbReference type="Gene3D" id="3.30.1520.10">
    <property type="entry name" value="Phox-like domain"/>
    <property type="match status" value="1"/>
</dbReference>
<dbReference type="PANTHER" id="PTHR10555:SF170">
    <property type="entry name" value="FI18122P1"/>
    <property type="match status" value="1"/>
</dbReference>
<evidence type="ECO:0000313" key="3">
    <source>
        <dbReference type="EMBL" id="EAR96062.2"/>
    </source>
</evidence>
<keyword evidence="4" id="KW-1185">Reference proteome</keyword>
<name>I7M7V2_TETTS</name>
<protein>
    <submittedName>
        <fullName evidence="3">PX-SNX-like domain protein</fullName>
    </submittedName>
</protein>
<dbReference type="RefSeq" id="XP_001016307.2">
    <property type="nucleotide sequence ID" value="XM_001016307.2"/>
</dbReference>
<dbReference type="InterPro" id="IPR036871">
    <property type="entry name" value="PX_dom_sf"/>
</dbReference>
<dbReference type="OrthoDB" id="289240at2759"/>
<feature type="coiled-coil region" evidence="1">
    <location>
        <begin position="575"/>
        <end position="631"/>
    </location>
</feature>